<accession>A0A5B7WZR3</accession>
<dbReference type="InterPro" id="IPR005467">
    <property type="entry name" value="His_kinase_dom"/>
</dbReference>
<evidence type="ECO:0000256" key="1">
    <source>
        <dbReference type="ARBA" id="ARBA00000085"/>
    </source>
</evidence>
<dbReference type="AlphaFoldDB" id="A0A5B7WZR3"/>
<feature type="domain" description="Histidine kinase" evidence="4">
    <location>
        <begin position="197"/>
        <end position="440"/>
    </location>
</feature>
<dbReference type="PANTHER" id="PTHR43065:SF42">
    <property type="entry name" value="TWO-COMPONENT SENSOR PPRA"/>
    <property type="match status" value="1"/>
</dbReference>
<dbReference type="InterPro" id="IPR003661">
    <property type="entry name" value="HisK_dim/P_dom"/>
</dbReference>
<dbReference type="KEGG" id="afla:FHG64_03370"/>
<reference evidence="5 6" key="1">
    <citation type="submission" date="2019-06" db="EMBL/GenBank/DDBJ databases">
        <title>Complete genome sequence of Antarcticibacterium flavum KCTC 52984T from an Antarctic marine sediment.</title>
        <authorList>
            <person name="Lee Y.M."/>
            <person name="Shin S.C."/>
        </authorList>
    </citation>
    <scope>NUCLEOTIDE SEQUENCE [LARGE SCALE GENOMIC DNA]</scope>
    <source>
        <strain evidence="5 6">KCTC 52984</strain>
    </source>
</reference>
<dbReference type="PANTHER" id="PTHR43065">
    <property type="entry name" value="SENSOR HISTIDINE KINASE"/>
    <property type="match status" value="1"/>
</dbReference>
<dbReference type="InterPro" id="IPR003594">
    <property type="entry name" value="HATPase_dom"/>
</dbReference>
<dbReference type="EMBL" id="CP040812">
    <property type="protein sequence ID" value="QCY68505.1"/>
    <property type="molecule type" value="Genomic_DNA"/>
</dbReference>
<gene>
    <name evidence="5" type="ORF">FHG64_03370</name>
</gene>
<dbReference type="PRINTS" id="PR00344">
    <property type="entry name" value="BCTRLSENSOR"/>
</dbReference>
<evidence type="ECO:0000313" key="6">
    <source>
        <dbReference type="Proteomes" id="UP000309016"/>
    </source>
</evidence>
<proteinExistence type="predicted"/>
<dbReference type="Gene3D" id="3.30.565.10">
    <property type="entry name" value="Histidine kinase-like ATPase, C-terminal domain"/>
    <property type="match status" value="1"/>
</dbReference>
<protein>
    <recommendedName>
        <fullName evidence="2">histidine kinase</fullName>
        <ecNumber evidence="2">2.7.13.3</ecNumber>
    </recommendedName>
</protein>
<dbReference type="Pfam" id="PF02518">
    <property type="entry name" value="HATPase_c"/>
    <property type="match status" value="1"/>
</dbReference>
<dbReference type="OrthoDB" id="1931120at2"/>
<dbReference type="SUPFAM" id="SSF47384">
    <property type="entry name" value="Homodimeric domain of signal transducing histidine kinase"/>
    <property type="match status" value="1"/>
</dbReference>
<dbReference type="Gene3D" id="1.10.287.130">
    <property type="match status" value="1"/>
</dbReference>
<dbReference type="Proteomes" id="UP000309016">
    <property type="component" value="Chromosome"/>
</dbReference>
<comment type="catalytic activity">
    <reaction evidence="1">
        <text>ATP + protein L-histidine = ADP + protein N-phospho-L-histidine.</text>
        <dbReference type="EC" id="2.7.13.3"/>
    </reaction>
</comment>
<organism evidence="5 6">
    <name type="scientific">Antarcticibacterium flavum</name>
    <dbReference type="NCBI Taxonomy" id="2058175"/>
    <lineage>
        <taxon>Bacteria</taxon>
        <taxon>Pseudomonadati</taxon>
        <taxon>Bacteroidota</taxon>
        <taxon>Flavobacteriia</taxon>
        <taxon>Flavobacteriales</taxon>
        <taxon>Flavobacteriaceae</taxon>
        <taxon>Antarcticibacterium</taxon>
    </lineage>
</organism>
<dbReference type="InterPro" id="IPR004358">
    <property type="entry name" value="Sig_transdc_His_kin-like_C"/>
</dbReference>
<evidence type="ECO:0000259" key="4">
    <source>
        <dbReference type="PROSITE" id="PS50109"/>
    </source>
</evidence>
<dbReference type="GO" id="GO:0000155">
    <property type="term" value="F:phosphorelay sensor kinase activity"/>
    <property type="evidence" value="ECO:0007669"/>
    <property type="project" value="InterPro"/>
</dbReference>
<keyword evidence="3" id="KW-0597">Phosphoprotein</keyword>
<dbReference type="EC" id="2.7.13.3" evidence="2"/>
<evidence type="ECO:0000313" key="5">
    <source>
        <dbReference type="EMBL" id="QCY68505.1"/>
    </source>
</evidence>
<dbReference type="InterPro" id="IPR036890">
    <property type="entry name" value="HATPase_C_sf"/>
</dbReference>
<dbReference type="Pfam" id="PF00512">
    <property type="entry name" value="HisKA"/>
    <property type="match status" value="1"/>
</dbReference>
<dbReference type="SUPFAM" id="SSF55874">
    <property type="entry name" value="ATPase domain of HSP90 chaperone/DNA topoisomerase II/histidine kinase"/>
    <property type="match status" value="1"/>
</dbReference>
<dbReference type="PROSITE" id="PS50109">
    <property type="entry name" value="HIS_KIN"/>
    <property type="match status" value="1"/>
</dbReference>
<dbReference type="SMART" id="SM00388">
    <property type="entry name" value="HisKA"/>
    <property type="match status" value="1"/>
</dbReference>
<evidence type="ECO:0000256" key="3">
    <source>
        <dbReference type="ARBA" id="ARBA00022553"/>
    </source>
</evidence>
<dbReference type="InterPro" id="IPR036097">
    <property type="entry name" value="HisK_dim/P_sf"/>
</dbReference>
<name>A0A5B7WZR3_9FLAO</name>
<dbReference type="SMART" id="SM00387">
    <property type="entry name" value="HATPase_c"/>
    <property type="match status" value="1"/>
</dbReference>
<keyword evidence="6" id="KW-1185">Reference proteome</keyword>
<sequence length="446" mass="50016">MGEGMKITKINELKSVYDIAMKLVTGETAGKLDEAYLNRVFAPSFNAYGPDEAAICSNLQEFRDRMAKLRTILDFSSLLKEPSAVERSYSPGKIAAVYIDKFRQQIKDAPLLRVSTFLFKTDDGWQVTHMHLSFPSSFSKPTVSKPLEDEAQSNQNYKIQLEERTRALNDSLEVLKATQAQLLRQEKLASLGQLTAGIAHEIKNPLNFINNFSELSLEFLDEIKEQLEKLDPNEATEEINFLLEDVKANLAKIYQHGTRADGIVKSMLLHSRGGNGKMEDVDLNTLIREYVNLAFHGMRANKNPINVDIQLDTDPGLGLVKMNAENFSRVILNLCKNAFDAMREKLEQKDTKDYTPKLIVRTKHLQDKVIVEVEDNGPGVPEGIKEKLITPFFTTKKGSEGTGLGLSISMDIIQSHGGVMDITTKEKEFTCFTIKLNKEGPGPDKK</sequence>
<evidence type="ECO:0000256" key="2">
    <source>
        <dbReference type="ARBA" id="ARBA00012438"/>
    </source>
</evidence>
<dbReference type="CDD" id="cd00082">
    <property type="entry name" value="HisKA"/>
    <property type="match status" value="1"/>
</dbReference>